<sequence length="478" mass="54615">MEDTLPPGFRFHPTDEELITFYLSHKVSDSSFSSKAVAEVDLNKCEPWDLPAKASMGEKEWYFFSLRDRKYPTGLRTNRATVAGYWKTTGKDKEIFRGGVLVGMKKTLVFYRGRAPKGEKTNWVMHEYRLENSQAFKPNKEEWVVCRIFQKSAIAKKPMPTVSSPQSMDSPCDTNTIVNDYGDIELPNLNGIAGSTSNISLPNYGMETNLNTNMNLNMSLASGLSSLAWPSSILSSNLSMNALLLKALQLRTFQQREAANLDYEFMPQGNSHFLGLTYVMLLECPCKVSNVFGVGRLDHAINHMFFETLSLCGCRCVLFDNRTSDQTKKTEHVQELLSLVNIVLAKNNWEPYTDEIFSELKRGTRKLHEQTEEVQSLRGYSKQEILELTEQMNRSYEEQLKRITEMVESRLKETTLRLEQQLAEDQVARLKAEEMAYAAQMMRFVSYGYLLLTIGVSLLQGCEQATQNRASMLRRKYL</sequence>
<evidence type="ECO:0000313" key="8">
    <source>
        <dbReference type="Proteomes" id="UP000245207"/>
    </source>
</evidence>
<protein>
    <submittedName>
        <fullName evidence="7">No apical meristem (NAM) protein</fullName>
    </submittedName>
</protein>
<organism evidence="7 8">
    <name type="scientific">Artemisia annua</name>
    <name type="common">Sweet wormwood</name>
    <dbReference type="NCBI Taxonomy" id="35608"/>
    <lineage>
        <taxon>Eukaryota</taxon>
        <taxon>Viridiplantae</taxon>
        <taxon>Streptophyta</taxon>
        <taxon>Embryophyta</taxon>
        <taxon>Tracheophyta</taxon>
        <taxon>Spermatophyta</taxon>
        <taxon>Magnoliopsida</taxon>
        <taxon>eudicotyledons</taxon>
        <taxon>Gunneridae</taxon>
        <taxon>Pentapetalae</taxon>
        <taxon>asterids</taxon>
        <taxon>campanulids</taxon>
        <taxon>Asterales</taxon>
        <taxon>Asteraceae</taxon>
        <taxon>Asteroideae</taxon>
        <taxon>Anthemideae</taxon>
        <taxon>Artemisiinae</taxon>
        <taxon>Artemisia</taxon>
    </lineage>
</organism>
<dbReference type="FunFam" id="2.170.150.80:FF:000006">
    <property type="entry name" value="NAC domain-containing protein 100-like"/>
    <property type="match status" value="1"/>
</dbReference>
<evidence type="ECO:0000259" key="6">
    <source>
        <dbReference type="PROSITE" id="PS51005"/>
    </source>
</evidence>
<name>A0A2U1NAZ6_ARTAN</name>
<dbReference type="InterPro" id="IPR027417">
    <property type="entry name" value="P-loop_NTPase"/>
</dbReference>
<dbReference type="GO" id="GO:0000976">
    <property type="term" value="F:transcription cis-regulatory region binding"/>
    <property type="evidence" value="ECO:0007669"/>
    <property type="project" value="UniProtKB-ARBA"/>
</dbReference>
<gene>
    <name evidence="7" type="ORF">CTI12_AA286080</name>
</gene>
<dbReference type="GO" id="GO:0006355">
    <property type="term" value="P:regulation of DNA-templated transcription"/>
    <property type="evidence" value="ECO:0007669"/>
    <property type="project" value="InterPro"/>
</dbReference>
<dbReference type="EMBL" id="PKPP01003202">
    <property type="protein sequence ID" value="PWA70671.1"/>
    <property type="molecule type" value="Genomic_DNA"/>
</dbReference>
<evidence type="ECO:0000256" key="3">
    <source>
        <dbReference type="ARBA" id="ARBA00023125"/>
    </source>
</evidence>
<keyword evidence="1" id="KW-0547">Nucleotide-binding</keyword>
<dbReference type="InterPro" id="IPR003441">
    <property type="entry name" value="NAC-dom"/>
</dbReference>
<evidence type="ECO:0000313" key="7">
    <source>
        <dbReference type="EMBL" id="PWA70671.1"/>
    </source>
</evidence>
<dbReference type="OrthoDB" id="1424968at2759"/>
<evidence type="ECO:0000256" key="2">
    <source>
        <dbReference type="ARBA" id="ARBA00023015"/>
    </source>
</evidence>
<feature type="domain" description="NAC" evidence="6">
    <location>
        <begin position="5"/>
        <end position="151"/>
    </location>
</feature>
<dbReference type="InterPro" id="IPR006703">
    <property type="entry name" value="G_AIG1"/>
</dbReference>
<comment type="caution">
    <text evidence="7">The sequence shown here is derived from an EMBL/GenBank/DDBJ whole genome shotgun (WGS) entry which is preliminary data.</text>
</comment>
<dbReference type="STRING" id="35608.A0A2U1NAZ6"/>
<dbReference type="InterPro" id="IPR036093">
    <property type="entry name" value="NAC_dom_sf"/>
</dbReference>
<dbReference type="Pfam" id="PF02365">
    <property type="entry name" value="NAM"/>
    <property type="match status" value="1"/>
</dbReference>
<dbReference type="PROSITE" id="PS51005">
    <property type="entry name" value="NAC"/>
    <property type="match status" value="1"/>
</dbReference>
<keyword evidence="5" id="KW-0539">Nucleus</keyword>
<dbReference type="AlphaFoldDB" id="A0A2U1NAZ6"/>
<evidence type="ECO:0000256" key="1">
    <source>
        <dbReference type="ARBA" id="ARBA00022741"/>
    </source>
</evidence>
<keyword evidence="8" id="KW-1185">Reference proteome</keyword>
<dbReference type="SUPFAM" id="SSF101941">
    <property type="entry name" value="NAC domain"/>
    <property type="match status" value="1"/>
</dbReference>
<dbReference type="Proteomes" id="UP000245207">
    <property type="component" value="Unassembled WGS sequence"/>
</dbReference>
<keyword evidence="3" id="KW-0238">DNA-binding</keyword>
<evidence type="ECO:0000256" key="4">
    <source>
        <dbReference type="ARBA" id="ARBA00023163"/>
    </source>
</evidence>
<dbReference type="PANTHER" id="PTHR31744:SF22">
    <property type="entry name" value="NAC DOMAIN CONTAINING PROTEIN 58"/>
    <property type="match status" value="1"/>
</dbReference>
<keyword evidence="4" id="KW-0804">Transcription</keyword>
<dbReference type="Gene3D" id="3.40.50.300">
    <property type="entry name" value="P-loop containing nucleotide triphosphate hydrolases"/>
    <property type="match status" value="1"/>
</dbReference>
<reference evidence="7 8" key="1">
    <citation type="journal article" date="2018" name="Mol. Plant">
        <title>The genome of Artemisia annua provides insight into the evolution of Asteraceae family and artemisinin biosynthesis.</title>
        <authorList>
            <person name="Shen Q."/>
            <person name="Zhang L."/>
            <person name="Liao Z."/>
            <person name="Wang S."/>
            <person name="Yan T."/>
            <person name="Shi P."/>
            <person name="Liu M."/>
            <person name="Fu X."/>
            <person name="Pan Q."/>
            <person name="Wang Y."/>
            <person name="Lv Z."/>
            <person name="Lu X."/>
            <person name="Zhang F."/>
            <person name="Jiang W."/>
            <person name="Ma Y."/>
            <person name="Chen M."/>
            <person name="Hao X."/>
            <person name="Li L."/>
            <person name="Tang Y."/>
            <person name="Lv G."/>
            <person name="Zhou Y."/>
            <person name="Sun X."/>
            <person name="Brodelius P.E."/>
            <person name="Rose J.K.C."/>
            <person name="Tang K."/>
        </authorList>
    </citation>
    <scope>NUCLEOTIDE SEQUENCE [LARGE SCALE GENOMIC DNA]</scope>
    <source>
        <strain evidence="8">cv. Huhao1</strain>
        <tissue evidence="7">Leaf</tissue>
    </source>
</reference>
<dbReference type="Pfam" id="PF04548">
    <property type="entry name" value="AIG1"/>
    <property type="match status" value="1"/>
</dbReference>
<proteinExistence type="predicted"/>
<dbReference type="PANTHER" id="PTHR31744">
    <property type="entry name" value="PROTEIN CUP-SHAPED COTYLEDON 2-RELATED"/>
    <property type="match status" value="1"/>
</dbReference>
<dbReference type="GO" id="GO:0005525">
    <property type="term" value="F:GTP binding"/>
    <property type="evidence" value="ECO:0007669"/>
    <property type="project" value="InterPro"/>
</dbReference>
<dbReference type="Gene3D" id="2.170.150.80">
    <property type="entry name" value="NAC domain"/>
    <property type="match status" value="1"/>
</dbReference>
<keyword evidence="2" id="KW-0805">Transcription regulation</keyword>
<evidence type="ECO:0000256" key="5">
    <source>
        <dbReference type="ARBA" id="ARBA00023242"/>
    </source>
</evidence>
<accession>A0A2U1NAZ6</accession>